<feature type="region of interest" description="Disordered" evidence="1">
    <location>
        <begin position="189"/>
        <end position="250"/>
    </location>
</feature>
<comment type="caution">
    <text evidence="3">The sequence shown here is derived from an EMBL/GenBank/DDBJ whole genome shotgun (WGS) entry which is preliminary data.</text>
</comment>
<accession>A0ABW5ZYD2</accession>
<feature type="compositionally biased region" description="Basic and acidic residues" evidence="1">
    <location>
        <begin position="572"/>
        <end position="587"/>
    </location>
</feature>
<evidence type="ECO:0000313" key="4">
    <source>
        <dbReference type="Proteomes" id="UP001597548"/>
    </source>
</evidence>
<evidence type="ECO:0000256" key="2">
    <source>
        <dbReference type="SAM" id="SignalP"/>
    </source>
</evidence>
<dbReference type="PROSITE" id="PS51257">
    <property type="entry name" value="PROKAR_LIPOPROTEIN"/>
    <property type="match status" value="1"/>
</dbReference>
<dbReference type="Proteomes" id="UP001597548">
    <property type="component" value="Unassembled WGS sequence"/>
</dbReference>
<sequence length="587" mass="64262">MKYLIRTLSCLLIVFSVFSCQKDDTPILQEETQIESLNAFNLNSREIPSHILDFVKTKTNNNFGVSIVKNKVKLSSSGVNELSRETPLGIVQTNKVVQVYNERNTKYTFKVSNPANSNSVINLVVVDMDGDIIEYFIQYIFDSTISIPRTPSGAIDMTRFTGGMTFYDMDGLIIGNFILDDGSLIENNGDIDPCPEDIVEDDTDDNNNNNSNTSGGGNNNTNTGNDNDDPDSNGDTTSSGHGEFVDPDQDEPCGMDFYYGNCGCADEDLPTMTGHEPSGRPCCGGTPLVAIDTCTGDTWSSAGRGLSSTSSPCDGDVGVIIELENLVVKKQDLADCLQESYNQEWFNENFDYNDINLIHEFLIDSNNCDSSSISAINTIIDLMTANPTSQFEDFILEINADPEKKIDNIIEELECFDKTLPAKLTIYAEQCIENSREVTSRLGHTFIGIEQDGVVRNIGFYPDNSGAANLLGPQGSELHNNSSSPYHISISADIDSNQLTNIINYIENYSSLYDLNNYNCTDFGIVTASLGGINLPRTIGTKSQWGVTVFEGANPSDLGEDMREFTLPLGATRDDEGGNAPERSDDC</sequence>
<gene>
    <name evidence="3" type="ORF">ACFS29_17330</name>
</gene>
<name>A0ABW5ZYD2_9FLAO</name>
<proteinExistence type="predicted"/>
<keyword evidence="4" id="KW-1185">Reference proteome</keyword>
<feature type="signal peptide" evidence="2">
    <location>
        <begin position="1"/>
        <end position="19"/>
    </location>
</feature>
<dbReference type="EMBL" id="JBHUOS010000014">
    <property type="protein sequence ID" value="MFD2917420.1"/>
    <property type="molecule type" value="Genomic_DNA"/>
</dbReference>
<evidence type="ECO:0000313" key="3">
    <source>
        <dbReference type="EMBL" id="MFD2917420.1"/>
    </source>
</evidence>
<protein>
    <submittedName>
        <fullName evidence="3">Uncharacterized protein</fullName>
    </submittedName>
</protein>
<feature type="compositionally biased region" description="Acidic residues" evidence="1">
    <location>
        <begin position="193"/>
        <end position="205"/>
    </location>
</feature>
<keyword evidence="2" id="KW-0732">Signal</keyword>
<reference evidence="4" key="1">
    <citation type="journal article" date="2019" name="Int. J. Syst. Evol. Microbiol.">
        <title>The Global Catalogue of Microorganisms (GCM) 10K type strain sequencing project: providing services to taxonomists for standard genome sequencing and annotation.</title>
        <authorList>
            <consortium name="The Broad Institute Genomics Platform"/>
            <consortium name="The Broad Institute Genome Sequencing Center for Infectious Disease"/>
            <person name="Wu L."/>
            <person name="Ma J."/>
        </authorList>
    </citation>
    <scope>NUCLEOTIDE SEQUENCE [LARGE SCALE GENOMIC DNA]</scope>
    <source>
        <strain evidence="4">KCTC 32514</strain>
    </source>
</reference>
<evidence type="ECO:0000256" key="1">
    <source>
        <dbReference type="SAM" id="MobiDB-lite"/>
    </source>
</evidence>
<dbReference type="RefSeq" id="WP_194508896.1">
    <property type="nucleotide sequence ID" value="NZ_JADILU010000006.1"/>
</dbReference>
<feature type="compositionally biased region" description="Low complexity" evidence="1">
    <location>
        <begin position="206"/>
        <end position="225"/>
    </location>
</feature>
<feature type="chain" id="PRO_5046913030" evidence="2">
    <location>
        <begin position="20"/>
        <end position="587"/>
    </location>
</feature>
<organism evidence="3 4">
    <name type="scientific">Psychroserpens luteus</name>
    <dbReference type="NCBI Taxonomy" id="1434066"/>
    <lineage>
        <taxon>Bacteria</taxon>
        <taxon>Pseudomonadati</taxon>
        <taxon>Bacteroidota</taxon>
        <taxon>Flavobacteriia</taxon>
        <taxon>Flavobacteriales</taxon>
        <taxon>Flavobacteriaceae</taxon>
        <taxon>Psychroserpens</taxon>
    </lineage>
</organism>
<feature type="region of interest" description="Disordered" evidence="1">
    <location>
        <begin position="567"/>
        <end position="587"/>
    </location>
</feature>